<dbReference type="EMBL" id="FOSR01000003">
    <property type="protein sequence ID" value="SFK46916.1"/>
    <property type="molecule type" value="Genomic_DNA"/>
</dbReference>
<feature type="compositionally biased region" description="Pro residues" evidence="2">
    <location>
        <begin position="82"/>
        <end position="102"/>
    </location>
</feature>
<evidence type="ECO:0000256" key="1">
    <source>
        <dbReference type="ARBA" id="ARBA00005233"/>
    </source>
</evidence>
<dbReference type="SUPFAM" id="SSF55277">
    <property type="entry name" value="GYF domain"/>
    <property type="match status" value="1"/>
</dbReference>
<dbReference type="InterPro" id="IPR035445">
    <property type="entry name" value="GYF-like_dom_sf"/>
</dbReference>
<dbReference type="Pfam" id="PF14237">
    <property type="entry name" value="GYF_2"/>
    <property type="match status" value="1"/>
</dbReference>
<keyword evidence="3" id="KW-0812">Transmembrane</keyword>
<dbReference type="AlphaFoldDB" id="A0A1I3ZTE6"/>
<evidence type="ECO:0000313" key="6">
    <source>
        <dbReference type="Proteomes" id="UP000198725"/>
    </source>
</evidence>
<name>A0A1I3ZTE6_9GAMM</name>
<keyword evidence="3" id="KW-0472">Membrane</keyword>
<sequence length="411" mass="44623">MESMSLPANAWVTANFRMTHRECDVTTTNQTWIGQNGKQYGPYSEAQIRQWQREGKLSADAVAWREGMADWVPLATLFPPQAAQPPAPPPPPAPPAPPPSPPAADRTQGFSAWHDDAPAYDERDDVPMPPSLHWALVWLFAVLSFGIFGLVWPFIQASWVRKLDSRSNATLLLGLATGCVVLGYPMYIISLAALAHGGGSSLGLAGLLLLASWVLYLVAFFSMAGSMRDHLGGRSLPLEIGGVTLFFFTMYYLQGQLSWVARWKRTGQVTPRAPKGVFWALFLIVPFVLSILAAISIPAYQGYIVRAQVYQGATLAQGARVAVTEYYTSHGEFPADNEAAGLADGDSITARYVSGVHVVNGRIVVTYDTAGTNRTIRDKLLVLTPSPSGATLSWSCGDSTLPDRDLPRGCR</sequence>
<feature type="transmembrane region" description="Helical" evidence="3">
    <location>
        <begin position="135"/>
        <end position="159"/>
    </location>
</feature>
<gene>
    <name evidence="5" type="ORF">SAMN05192579_10385</name>
</gene>
<dbReference type="GO" id="GO:0009289">
    <property type="term" value="C:pilus"/>
    <property type="evidence" value="ECO:0007669"/>
    <property type="project" value="InterPro"/>
</dbReference>
<feature type="transmembrane region" description="Helical" evidence="3">
    <location>
        <begin position="277"/>
        <end position="300"/>
    </location>
</feature>
<feature type="domain" description="GYF" evidence="4">
    <location>
        <begin position="33"/>
        <end position="76"/>
    </location>
</feature>
<organism evidence="5 6">
    <name type="scientific">Rhodanobacter glycinis</name>
    <dbReference type="NCBI Taxonomy" id="582702"/>
    <lineage>
        <taxon>Bacteria</taxon>
        <taxon>Pseudomonadati</taxon>
        <taxon>Pseudomonadota</taxon>
        <taxon>Gammaproteobacteria</taxon>
        <taxon>Lysobacterales</taxon>
        <taxon>Rhodanobacteraceae</taxon>
        <taxon>Rhodanobacter</taxon>
    </lineage>
</organism>
<reference evidence="6" key="1">
    <citation type="submission" date="2016-10" db="EMBL/GenBank/DDBJ databases">
        <authorList>
            <person name="Varghese N."/>
            <person name="Submissions S."/>
        </authorList>
    </citation>
    <scope>NUCLEOTIDE SEQUENCE [LARGE SCALE GENOMIC DNA]</scope>
    <source>
        <strain evidence="6">MO64</strain>
    </source>
</reference>
<dbReference type="InterPro" id="IPR025640">
    <property type="entry name" value="GYF_2"/>
</dbReference>
<accession>A0A1I3ZTE6</accession>
<proteinExistence type="inferred from homology"/>
<keyword evidence="3" id="KW-1133">Transmembrane helix</keyword>
<dbReference type="Proteomes" id="UP000198725">
    <property type="component" value="Unassembled WGS sequence"/>
</dbReference>
<feature type="region of interest" description="Disordered" evidence="2">
    <location>
        <begin position="79"/>
        <end position="110"/>
    </location>
</feature>
<evidence type="ECO:0000256" key="3">
    <source>
        <dbReference type="SAM" id="Phobius"/>
    </source>
</evidence>
<keyword evidence="6" id="KW-1185">Reference proteome</keyword>
<evidence type="ECO:0000256" key="2">
    <source>
        <dbReference type="SAM" id="MobiDB-lite"/>
    </source>
</evidence>
<dbReference type="Pfam" id="PF00114">
    <property type="entry name" value="Pilin"/>
    <property type="match status" value="1"/>
</dbReference>
<feature type="transmembrane region" description="Helical" evidence="3">
    <location>
        <begin position="201"/>
        <end position="224"/>
    </location>
</feature>
<feature type="transmembrane region" description="Helical" evidence="3">
    <location>
        <begin position="171"/>
        <end position="195"/>
    </location>
</feature>
<dbReference type="InterPro" id="IPR001082">
    <property type="entry name" value="Pilin"/>
</dbReference>
<dbReference type="GO" id="GO:0007155">
    <property type="term" value="P:cell adhesion"/>
    <property type="evidence" value="ECO:0007669"/>
    <property type="project" value="InterPro"/>
</dbReference>
<dbReference type="SUPFAM" id="SSF54523">
    <property type="entry name" value="Pili subunits"/>
    <property type="match status" value="1"/>
</dbReference>
<evidence type="ECO:0000259" key="4">
    <source>
        <dbReference type="Pfam" id="PF14237"/>
    </source>
</evidence>
<dbReference type="InterPro" id="IPR045584">
    <property type="entry name" value="Pilin-like"/>
</dbReference>
<dbReference type="Gene3D" id="3.30.700.10">
    <property type="entry name" value="Glycoprotein, Type 4 Pilin"/>
    <property type="match status" value="1"/>
</dbReference>
<feature type="transmembrane region" description="Helical" evidence="3">
    <location>
        <begin position="236"/>
        <end position="253"/>
    </location>
</feature>
<evidence type="ECO:0000313" key="5">
    <source>
        <dbReference type="EMBL" id="SFK46916.1"/>
    </source>
</evidence>
<protein>
    <submittedName>
        <fullName evidence="5">Tfp pilus assembly protein, major pilin PilA</fullName>
    </submittedName>
</protein>
<comment type="similarity">
    <text evidence="1">Belongs to the N-Me-Phe pilin family.</text>
</comment>